<accession>A0A6J5MAD5</accession>
<gene>
    <name evidence="1" type="ORF">UFOVP435_66</name>
</gene>
<dbReference type="SUPFAM" id="SSF64182">
    <property type="entry name" value="DHH phosphoesterases"/>
    <property type="match status" value="1"/>
</dbReference>
<proteinExistence type="predicted"/>
<dbReference type="Gene3D" id="3.10.310.30">
    <property type="match status" value="1"/>
</dbReference>
<name>A0A6J5MAD5_9CAUD</name>
<evidence type="ECO:0000313" key="1">
    <source>
        <dbReference type="EMBL" id="CAB4143132.1"/>
    </source>
</evidence>
<protein>
    <submittedName>
        <fullName evidence="1">COG2404 Predicted phosphohydrolase (DHH superfamily)</fullName>
    </submittedName>
</protein>
<sequence>MQQEKSVRVIYHGNCADGFGAAWAAWKALGDDAEYTAGVYNEPPPDCTGQTVYLVDFSYKREVLLKMAETAKTVEVIDHHASAMKDLEGIAEQAQKLGLNNVWTYFNMEHSGAMLAWQFFHPGQAAPKLLEYIEDRDLWRFRLANSKELSAYIFSYGYTFEDYSAMAGTFQYENIREKAVEQGRAIIRKQDKDLAELLSTIKHKQTIAGQTVLIANLPYMLASEGGNQLSRNQPFAATYYDTGLHRVFSLRSQKDSGVDVSKIAQLFGGGGHVNASGFRLLHEDPLDPRPMAQRLAYPVKDFPQETDDD</sequence>
<dbReference type="GO" id="GO:0016787">
    <property type="term" value="F:hydrolase activity"/>
    <property type="evidence" value="ECO:0007669"/>
    <property type="project" value="UniProtKB-KW"/>
</dbReference>
<dbReference type="InterPro" id="IPR038763">
    <property type="entry name" value="DHH_sf"/>
</dbReference>
<dbReference type="PANTHER" id="PTHR46922:SF4">
    <property type="entry name" value="DHHA1 DOMAIN PROTEIN"/>
    <property type="match status" value="1"/>
</dbReference>
<keyword evidence="1" id="KW-0378">Hydrolase</keyword>
<reference evidence="1" key="1">
    <citation type="submission" date="2020-04" db="EMBL/GenBank/DDBJ databases">
        <authorList>
            <person name="Chiriac C."/>
            <person name="Salcher M."/>
            <person name="Ghai R."/>
            <person name="Kavagutti S V."/>
        </authorList>
    </citation>
    <scope>NUCLEOTIDE SEQUENCE</scope>
</reference>
<dbReference type="EMBL" id="LR796416">
    <property type="protein sequence ID" value="CAB4143132.1"/>
    <property type="molecule type" value="Genomic_DNA"/>
</dbReference>
<organism evidence="1">
    <name type="scientific">uncultured Caudovirales phage</name>
    <dbReference type="NCBI Taxonomy" id="2100421"/>
    <lineage>
        <taxon>Viruses</taxon>
        <taxon>Duplodnaviria</taxon>
        <taxon>Heunggongvirae</taxon>
        <taxon>Uroviricota</taxon>
        <taxon>Caudoviricetes</taxon>
        <taxon>Peduoviridae</taxon>
        <taxon>Maltschvirus</taxon>
        <taxon>Maltschvirus maltsch</taxon>
    </lineage>
</organism>
<dbReference type="PANTHER" id="PTHR46922">
    <property type="entry name" value="DHHA1 DOMAIN PROTEIN"/>
    <property type="match status" value="1"/>
</dbReference>